<sequence length="486" mass="55150">MDILNKGVELLGIRRSISSGRSYSRKQHQSPPPSKTPSISSSITSNDSRSSQGDIYTATRTPSAGSAIMAAGFGITPIEDTQPAPKTSRQPDKQLSSQSLAPFKESHPTEYNTTQPSPLSPLPRMDSQDYFNQPSSVPTTTTTKTTNHLSTHTAPHKGTHAVYHRRRKHRQLALTDFVLKETLGTGSFGRVHLAQSKVNRRHYAIKALNKFDIVRLKQVEHTNNEPRILRDICHPFLVTLWGTFQDDSFLFMVMDYVPGGELFRILRKQKRFSEEAAKFYAAEVILALEYLHSHDIIYRDLKPENILLDAKGHVKLTDFGFAKRVENLTWTVCGTPDYIAPEIIRSKGYSKAVDWWSLGVLIYEMLVGKPPFVDKSPVGLYEKILECRVPWPETMSDVAKDLLMGLLTPDVSRRYGNLQNGSRDIKTHPWFKDIDFDQVLQRNVEPPYVPDIEKDGDSSCFARYKEPEHPYGRIRGDPYRAQFPAF</sequence>
<dbReference type="Proteomes" id="UP000605846">
    <property type="component" value="Unassembled WGS sequence"/>
</dbReference>
<feature type="region of interest" description="Disordered" evidence="11">
    <location>
        <begin position="14"/>
        <end position="63"/>
    </location>
</feature>
<dbReference type="SMART" id="SM00220">
    <property type="entry name" value="S_TKc"/>
    <property type="match status" value="1"/>
</dbReference>
<dbReference type="GO" id="GO:0005524">
    <property type="term" value="F:ATP binding"/>
    <property type="evidence" value="ECO:0007669"/>
    <property type="project" value="UniProtKB-UniRule"/>
</dbReference>
<keyword evidence="15" id="KW-1185">Reference proteome</keyword>
<dbReference type="GO" id="GO:0005829">
    <property type="term" value="C:cytosol"/>
    <property type="evidence" value="ECO:0007669"/>
    <property type="project" value="TreeGrafter"/>
</dbReference>
<evidence type="ECO:0000256" key="10">
    <source>
        <dbReference type="RuleBase" id="RU000304"/>
    </source>
</evidence>
<feature type="compositionally biased region" description="Polar residues" evidence="11">
    <location>
        <begin position="84"/>
        <end position="100"/>
    </location>
</feature>
<evidence type="ECO:0000256" key="7">
    <source>
        <dbReference type="ARBA" id="ARBA00047292"/>
    </source>
</evidence>
<feature type="compositionally biased region" description="Polar residues" evidence="11">
    <location>
        <begin position="129"/>
        <end position="138"/>
    </location>
</feature>
<dbReference type="FunFam" id="1.10.510.10:FF:000005">
    <property type="entry name" value="cAMP-dependent protein kinase catalytic subunit alpha"/>
    <property type="match status" value="1"/>
</dbReference>
<evidence type="ECO:0000256" key="9">
    <source>
        <dbReference type="PROSITE-ProRule" id="PRU10141"/>
    </source>
</evidence>
<gene>
    <name evidence="14" type="primary">PKA1_5</name>
    <name evidence="14" type="ORF">EC973_008931</name>
</gene>
<feature type="region of interest" description="Disordered" evidence="11">
    <location>
        <begin position="77"/>
        <end position="162"/>
    </location>
</feature>
<feature type="binding site" evidence="9">
    <location>
        <position position="206"/>
    </location>
    <ligand>
        <name>ATP</name>
        <dbReference type="ChEBI" id="CHEBI:30616"/>
    </ligand>
</feature>
<feature type="domain" description="Protein kinase" evidence="12">
    <location>
        <begin position="177"/>
        <end position="431"/>
    </location>
</feature>
<proteinExistence type="inferred from homology"/>
<dbReference type="PANTHER" id="PTHR24353:SF153">
    <property type="entry name" value="CAMP-DEPENDENT PROTEIN KINASE CATALYTIC SUBUNIT 1"/>
    <property type="match status" value="1"/>
</dbReference>
<dbReference type="Gene3D" id="1.10.510.10">
    <property type="entry name" value="Transferase(Phosphotransferase) domain 1"/>
    <property type="match status" value="1"/>
</dbReference>
<keyword evidence="3" id="KW-0808">Transferase</keyword>
<dbReference type="InterPro" id="IPR008271">
    <property type="entry name" value="Ser/Thr_kinase_AS"/>
</dbReference>
<feature type="domain" description="AGC-kinase C-terminal" evidence="13">
    <location>
        <begin position="432"/>
        <end position="486"/>
    </location>
</feature>
<comment type="catalytic activity">
    <reaction evidence="7">
        <text>L-threonyl-[protein] + ATP = O-phospho-L-threonyl-[protein] + ADP + H(+)</text>
        <dbReference type="Rhea" id="RHEA:46608"/>
        <dbReference type="Rhea" id="RHEA-COMP:11060"/>
        <dbReference type="Rhea" id="RHEA-COMP:11605"/>
        <dbReference type="ChEBI" id="CHEBI:15378"/>
        <dbReference type="ChEBI" id="CHEBI:30013"/>
        <dbReference type="ChEBI" id="CHEBI:30616"/>
        <dbReference type="ChEBI" id="CHEBI:61977"/>
        <dbReference type="ChEBI" id="CHEBI:456216"/>
        <dbReference type="EC" id="2.7.11.11"/>
    </reaction>
</comment>
<evidence type="ECO:0000313" key="15">
    <source>
        <dbReference type="Proteomes" id="UP000605846"/>
    </source>
</evidence>
<dbReference type="Pfam" id="PF00069">
    <property type="entry name" value="Pkinase"/>
    <property type="match status" value="1"/>
</dbReference>
<keyword evidence="2 10" id="KW-0723">Serine/threonine-protein kinase</keyword>
<dbReference type="InterPro" id="IPR017441">
    <property type="entry name" value="Protein_kinase_ATP_BS"/>
</dbReference>
<evidence type="ECO:0000256" key="6">
    <source>
        <dbReference type="ARBA" id="ARBA00022840"/>
    </source>
</evidence>
<evidence type="ECO:0000256" key="4">
    <source>
        <dbReference type="ARBA" id="ARBA00022741"/>
    </source>
</evidence>
<evidence type="ECO:0000256" key="8">
    <source>
        <dbReference type="ARBA" id="ARBA00047454"/>
    </source>
</evidence>
<dbReference type="GO" id="GO:0004691">
    <property type="term" value="F:cAMP-dependent protein kinase activity"/>
    <property type="evidence" value="ECO:0007669"/>
    <property type="project" value="UniProtKB-EC"/>
</dbReference>
<dbReference type="EC" id="2.7.11.11" evidence="1"/>
<evidence type="ECO:0000313" key="14">
    <source>
        <dbReference type="EMBL" id="KAF7726351.1"/>
    </source>
</evidence>
<dbReference type="PANTHER" id="PTHR24353">
    <property type="entry name" value="CYCLIC NUCLEOTIDE-DEPENDENT PROTEIN KINASE"/>
    <property type="match status" value="1"/>
</dbReference>
<accession>A0A8H7BN06</accession>
<keyword evidence="6 9" id="KW-0067">ATP-binding</keyword>
<feature type="compositionally biased region" description="Polar residues" evidence="11">
    <location>
        <begin position="52"/>
        <end position="63"/>
    </location>
</feature>
<dbReference type="GO" id="GO:0005634">
    <property type="term" value="C:nucleus"/>
    <property type="evidence" value="ECO:0007669"/>
    <property type="project" value="TreeGrafter"/>
</dbReference>
<dbReference type="OrthoDB" id="63267at2759"/>
<evidence type="ECO:0000256" key="3">
    <source>
        <dbReference type="ARBA" id="ARBA00022679"/>
    </source>
</evidence>
<dbReference type="Gene3D" id="3.30.200.20">
    <property type="entry name" value="Phosphorylase Kinase, domain 1"/>
    <property type="match status" value="1"/>
</dbReference>
<evidence type="ECO:0000259" key="12">
    <source>
        <dbReference type="PROSITE" id="PS50011"/>
    </source>
</evidence>
<evidence type="ECO:0000259" key="13">
    <source>
        <dbReference type="PROSITE" id="PS51285"/>
    </source>
</evidence>
<keyword evidence="5 14" id="KW-0418">Kinase</keyword>
<evidence type="ECO:0000256" key="2">
    <source>
        <dbReference type="ARBA" id="ARBA00022527"/>
    </source>
</evidence>
<comment type="caution">
    <text evidence="14">The sequence shown here is derived from an EMBL/GenBank/DDBJ whole genome shotgun (WGS) entry which is preliminary data.</text>
</comment>
<dbReference type="PROSITE" id="PS50011">
    <property type="entry name" value="PROTEIN_KINASE_DOM"/>
    <property type="match status" value="1"/>
</dbReference>
<dbReference type="InterPro" id="IPR011009">
    <property type="entry name" value="Kinase-like_dom_sf"/>
</dbReference>
<dbReference type="AlphaFoldDB" id="A0A8H7BN06"/>
<organism evidence="14 15">
    <name type="scientific">Apophysomyces ossiformis</name>
    <dbReference type="NCBI Taxonomy" id="679940"/>
    <lineage>
        <taxon>Eukaryota</taxon>
        <taxon>Fungi</taxon>
        <taxon>Fungi incertae sedis</taxon>
        <taxon>Mucoromycota</taxon>
        <taxon>Mucoromycotina</taxon>
        <taxon>Mucoromycetes</taxon>
        <taxon>Mucorales</taxon>
        <taxon>Mucorineae</taxon>
        <taxon>Mucoraceae</taxon>
        <taxon>Apophysomyces</taxon>
    </lineage>
</organism>
<dbReference type="EMBL" id="JABAYA010000080">
    <property type="protein sequence ID" value="KAF7726351.1"/>
    <property type="molecule type" value="Genomic_DNA"/>
</dbReference>
<feature type="compositionally biased region" description="Low complexity" evidence="11">
    <location>
        <begin position="139"/>
        <end position="153"/>
    </location>
</feature>
<dbReference type="PROSITE" id="PS51285">
    <property type="entry name" value="AGC_KINASE_CTER"/>
    <property type="match status" value="1"/>
</dbReference>
<protein>
    <recommendedName>
        <fullName evidence="1">cAMP-dependent protein kinase</fullName>
        <ecNumber evidence="1">2.7.11.11</ecNumber>
    </recommendedName>
</protein>
<evidence type="ECO:0000256" key="1">
    <source>
        <dbReference type="ARBA" id="ARBA00012444"/>
    </source>
</evidence>
<dbReference type="PROSITE" id="PS00107">
    <property type="entry name" value="PROTEIN_KINASE_ATP"/>
    <property type="match status" value="1"/>
</dbReference>
<evidence type="ECO:0000256" key="11">
    <source>
        <dbReference type="SAM" id="MobiDB-lite"/>
    </source>
</evidence>
<comment type="similarity">
    <text evidence="10">Belongs to the protein kinase superfamily.</text>
</comment>
<dbReference type="CDD" id="cd05580">
    <property type="entry name" value="STKc_PKA_like"/>
    <property type="match status" value="1"/>
</dbReference>
<dbReference type="PROSITE" id="PS00108">
    <property type="entry name" value="PROTEIN_KINASE_ST"/>
    <property type="match status" value="1"/>
</dbReference>
<dbReference type="InterPro" id="IPR000961">
    <property type="entry name" value="AGC-kinase_C"/>
</dbReference>
<feature type="compositionally biased region" description="Low complexity" evidence="11">
    <location>
        <begin position="36"/>
        <end position="51"/>
    </location>
</feature>
<dbReference type="SUPFAM" id="SSF56112">
    <property type="entry name" value="Protein kinase-like (PK-like)"/>
    <property type="match status" value="1"/>
</dbReference>
<dbReference type="GO" id="GO:0005952">
    <property type="term" value="C:cAMP-dependent protein kinase complex"/>
    <property type="evidence" value="ECO:0007669"/>
    <property type="project" value="TreeGrafter"/>
</dbReference>
<keyword evidence="4 9" id="KW-0547">Nucleotide-binding</keyword>
<comment type="catalytic activity">
    <reaction evidence="8">
        <text>L-seryl-[protein] + ATP = O-phospho-L-seryl-[protein] + ADP + H(+)</text>
        <dbReference type="Rhea" id="RHEA:17989"/>
        <dbReference type="Rhea" id="RHEA-COMP:9863"/>
        <dbReference type="Rhea" id="RHEA-COMP:11604"/>
        <dbReference type="ChEBI" id="CHEBI:15378"/>
        <dbReference type="ChEBI" id="CHEBI:29999"/>
        <dbReference type="ChEBI" id="CHEBI:30616"/>
        <dbReference type="ChEBI" id="CHEBI:83421"/>
        <dbReference type="ChEBI" id="CHEBI:456216"/>
        <dbReference type="EC" id="2.7.11.11"/>
    </reaction>
</comment>
<reference evidence="14" key="1">
    <citation type="submission" date="2020-01" db="EMBL/GenBank/DDBJ databases">
        <title>Genome Sequencing of Three Apophysomyces-Like Fungal Strains Confirms a Novel Fungal Genus in the Mucoromycota with divergent Burkholderia-like Endosymbiotic Bacteria.</title>
        <authorList>
            <person name="Stajich J.E."/>
            <person name="Macias A.M."/>
            <person name="Carter-House D."/>
            <person name="Lovett B."/>
            <person name="Kasson L.R."/>
            <person name="Berry K."/>
            <person name="Grigoriev I."/>
            <person name="Chang Y."/>
            <person name="Spatafora J."/>
            <person name="Kasson M.T."/>
        </authorList>
    </citation>
    <scope>NUCLEOTIDE SEQUENCE</scope>
    <source>
        <strain evidence="14">NRRL A-21654</strain>
    </source>
</reference>
<evidence type="ECO:0000256" key="5">
    <source>
        <dbReference type="ARBA" id="ARBA00022777"/>
    </source>
</evidence>
<dbReference type="InterPro" id="IPR000719">
    <property type="entry name" value="Prot_kinase_dom"/>
</dbReference>
<name>A0A8H7BN06_9FUNG</name>